<comment type="similarity">
    <text evidence="1">Belongs to the complex I LYR family.</text>
</comment>
<evidence type="ECO:0000259" key="2">
    <source>
        <dbReference type="Pfam" id="PF05347"/>
    </source>
</evidence>
<dbReference type="Pfam" id="PF05347">
    <property type="entry name" value="Complex1_LYR"/>
    <property type="match status" value="1"/>
</dbReference>
<dbReference type="AlphaFoldDB" id="A0AAW1TID4"/>
<comment type="caution">
    <text evidence="3">The sequence shown here is derived from an EMBL/GenBank/DDBJ whole genome shotgun (WGS) entry which is preliminary data.</text>
</comment>
<reference evidence="3 4" key="1">
    <citation type="submission" date="2023-03" db="EMBL/GenBank/DDBJ databases">
        <title>Genome insight into feeding habits of ladybird beetles.</title>
        <authorList>
            <person name="Li H.-S."/>
            <person name="Huang Y.-H."/>
            <person name="Pang H."/>
        </authorList>
    </citation>
    <scope>NUCLEOTIDE SEQUENCE [LARGE SCALE GENOMIC DNA]</scope>
    <source>
        <strain evidence="3">SYSU_2023b</strain>
        <tissue evidence="3">Whole body</tissue>
    </source>
</reference>
<name>A0AAW1TID4_9CUCU</name>
<dbReference type="PANTHER" id="PTHR13166:SF7">
    <property type="entry name" value="LYR MOTIF-CONTAINING PROTEIN 4"/>
    <property type="match status" value="1"/>
</dbReference>
<dbReference type="InterPro" id="IPR008011">
    <property type="entry name" value="Complex1_LYR_dom"/>
</dbReference>
<dbReference type="GO" id="GO:0005739">
    <property type="term" value="C:mitochondrion"/>
    <property type="evidence" value="ECO:0007669"/>
    <property type="project" value="TreeGrafter"/>
</dbReference>
<dbReference type="PANTHER" id="PTHR13166">
    <property type="entry name" value="PROTEIN C6ORF149"/>
    <property type="match status" value="1"/>
</dbReference>
<dbReference type="InterPro" id="IPR051522">
    <property type="entry name" value="ISC_assembly_LYR"/>
</dbReference>
<keyword evidence="4" id="KW-1185">Reference proteome</keyword>
<gene>
    <name evidence="3" type="ORF">WA026_002995</name>
</gene>
<organism evidence="3 4">
    <name type="scientific">Henosepilachna vigintioctopunctata</name>
    <dbReference type="NCBI Taxonomy" id="420089"/>
    <lineage>
        <taxon>Eukaryota</taxon>
        <taxon>Metazoa</taxon>
        <taxon>Ecdysozoa</taxon>
        <taxon>Arthropoda</taxon>
        <taxon>Hexapoda</taxon>
        <taxon>Insecta</taxon>
        <taxon>Pterygota</taxon>
        <taxon>Neoptera</taxon>
        <taxon>Endopterygota</taxon>
        <taxon>Coleoptera</taxon>
        <taxon>Polyphaga</taxon>
        <taxon>Cucujiformia</taxon>
        <taxon>Coccinelloidea</taxon>
        <taxon>Coccinellidae</taxon>
        <taxon>Epilachninae</taxon>
        <taxon>Epilachnini</taxon>
        <taxon>Henosepilachna</taxon>
    </lineage>
</organism>
<dbReference type="CDD" id="cd20264">
    <property type="entry name" value="Complex1_LYR_LYRM4"/>
    <property type="match status" value="1"/>
</dbReference>
<evidence type="ECO:0000313" key="3">
    <source>
        <dbReference type="EMBL" id="KAK9869245.1"/>
    </source>
</evidence>
<evidence type="ECO:0000256" key="1">
    <source>
        <dbReference type="ARBA" id="ARBA00009508"/>
    </source>
</evidence>
<dbReference type="GO" id="GO:1990221">
    <property type="term" value="C:L-cysteine desulfurase complex"/>
    <property type="evidence" value="ECO:0007669"/>
    <property type="project" value="TreeGrafter"/>
</dbReference>
<feature type="domain" description="Complex 1 LYR protein" evidence="2">
    <location>
        <begin position="7"/>
        <end position="63"/>
    </location>
</feature>
<proteinExistence type="inferred from homology"/>
<dbReference type="Proteomes" id="UP001431783">
    <property type="component" value="Unassembled WGS sequence"/>
</dbReference>
<protein>
    <recommendedName>
        <fullName evidence="2">Complex 1 LYR protein domain-containing protein</fullName>
    </recommendedName>
</protein>
<evidence type="ECO:0000313" key="4">
    <source>
        <dbReference type="Proteomes" id="UP001431783"/>
    </source>
</evidence>
<dbReference type="GO" id="GO:0016226">
    <property type="term" value="P:iron-sulfur cluster assembly"/>
    <property type="evidence" value="ECO:0007669"/>
    <property type="project" value="InterPro"/>
</dbReference>
<dbReference type="InterPro" id="IPR045297">
    <property type="entry name" value="Complex1_LYR_LYRM4"/>
</dbReference>
<accession>A0AAW1TID4</accession>
<sequence>MSSTRIEVLNLYKYMLKEAKKIPAYNFRNYALRRIKDSFRENKNIDDPDLISSCIAEARKNLDILRRQVVIASMYSTEKLVIEHIQPKES</sequence>
<dbReference type="EMBL" id="JARQZJ010000001">
    <property type="protein sequence ID" value="KAK9869245.1"/>
    <property type="molecule type" value="Genomic_DNA"/>
</dbReference>